<proteinExistence type="predicted"/>
<comment type="caution">
    <text evidence="1">The sequence shown here is derived from an EMBL/GenBank/DDBJ whole genome shotgun (WGS) entry which is preliminary data.</text>
</comment>
<keyword evidence="2" id="KW-1185">Reference proteome</keyword>
<dbReference type="RefSeq" id="WP_164039449.1">
    <property type="nucleotide sequence ID" value="NZ_JAAGNZ010000001.1"/>
</dbReference>
<evidence type="ECO:0000313" key="2">
    <source>
        <dbReference type="Proteomes" id="UP000477386"/>
    </source>
</evidence>
<dbReference type="Gene3D" id="3.30.1870.10">
    <property type="entry name" value="EreA-like, domain 2"/>
    <property type="match status" value="1"/>
</dbReference>
<gene>
    <name evidence="1" type="ORF">GK091_14475</name>
</gene>
<dbReference type="Proteomes" id="UP000477386">
    <property type="component" value="Unassembled WGS sequence"/>
</dbReference>
<name>A0A6M0IIQ9_9BACT</name>
<dbReference type="AlphaFoldDB" id="A0A6M0IIQ9"/>
<organism evidence="1 2">
    <name type="scientific">Spirosoma agri</name>
    <dbReference type="NCBI Taxonomy" id="1987381"/>
    <lineage>
        <taxon>Bacteria</taxon>
        <taxon>Pseudomonadati</taxon>
        <taxon>Bacteroidota</taxon>
        <taxon>Cytophagia</taxon>
        <taxon>Cytophagales</taxon>
        <taxon>Cytophagaceae</taxon>
        <taxon>Spirosoma</taxon>
    </lineage>
</organism>
<reference evidence="1 2" key="1">
    <citation type="submission" date="2020-02" db="EMBL/GenBank/DDBJ databases">
        <title>Draft genome sequence of two Spirosoma agri KCTC 52727 and Spirosoma terrae KCTC 52035.</title>
        <authorList>
            <person name="Rojas J."/>
            <person name="Ambika Manirajan B."/>
            <person name="Ratering S."/>
            <person name="Suarez C."/>
            <person name="Schnell S."/>
        </authorList>
    </citation>
    <scope>NUCLEOTIDE SEQUENCE [LARGE SCALE GENOMIC DNA]</scope>
    <source>
        <strain evidence="1 2">KCTC 52727</strain>
    </source>
</reference>
<evidence type="ECO:0000313" key="1">
    <source>
        <dbReference type="EMBL" id="NEU68094.1"/>
    </source>
</evidence>
<protein>
    <submittedName>
        <fullName evidence="1">Erythromycin esterase family protein</fullName>
    </submittedName>
</protein>
<dbReference type="EMBL" id="JAAGNZ010000001">
    <property type="protein sequence ID" value="NEU68094.1"/>
    <property type="molecule type" value="Genomic_DNA"/>
</dbReference>
<sequence>MLISTKLTHSHRSQISRKATKFFYAWTHMAQSAADHLWRSLLRNRQTPFRLRVVQAVAGLIAIISWLAGSPTRAQSDSIDYSHVPKEEIVLGSSNNFKLFDDAFYQNQLFLLGESHGVQKPQDVDFELLKHLNQKLGIRYYIAEVDATKAHYLNEYLQSGDDATLMKVFRNWVAGKAQWANKDFVRKIQKIRALNQTLPANRRIEFVGIDRIHDNALAAEHLTGLLRGKKLPKTTQVLADSLVRKLGAGPDSLAADLALTWLTDWQAKEAVYRKALGSDAPTLRHLLTNVGYMKTIKSREKTIFTNFTTLLPSLNNEKLYGFWGFFHVLQSPPLGSAKPFACLIKESDLPLHDKIVSITFSYLDSYSMVPTAFIPPFWQDKGKTYTRLNKFNQDSELMHTEGIESMRAATRPNTLTLFALDRPGSFARTTPIRIKYAPFMPKSQQMKFDPAHPTTDYFQYVILVRDSDMTEPLVP</sequence>
<accession>A0A6M0IIQ9</accession>
<dbReference type="SUPFAM" id="SSF159501">
    <property type="entry name" value="EreA/ChaN-like"/>
    <property type="match status" value="1"/>
</dbReference>